<evidence type="ECO:0000256" key="2">
    <source>
        <dbReference type="ARBA" id="ARBA00023054"/>
    </source>
</evidence>
<evidence type="ECO:0000259" key="7">
    <source>
        <dbReference type="PROSITE" id="PS51842"/>
    </source>
</evidence>
<dbReference type="GO" id="GO:0090435">
    <property type="term" value="P:protein localization to nuclear envelope"/>
    <property type="evidence" value="ECO:0007669"/>
    <property type="project" value="TreeGrafter"/>
</dbReference>
<proteinExistence type="inferred from homology"/>
<dbReference type="GO" id="GO:0031507">
    <property type="term" value="P:heterochromatin formation"/>
    <property type="evidence" value="ECO:0007669"/>
    <property type="project" value="TreeGrafter"/>
</dbReference>
<dbReference type="PROSITE" id="PS51842">
    <property type="entry name" value="IF_ROD_2"/>
    <property type="match status" value="1"/>
</dbReference>
<dbReference type="Gene3D" id="2.60.40.1260">
    <property type="entry name" value="Lamin Tail domain"/>
    <property type="match status" value="1"/>
</dbReference>
<dbReference type="AlphaFoldDB" id="A0A814NL93"/>
<dbReference type="Pfam" id="PF00038">
    <property type="entry name" value="Filament"/>
    <property type="match status" value="1"/>
</dbReference>
<dbReference type="GO" id="GO:0005200">
    <property type="term" value="F:structural constituent of cytoskeleton"/>
    <property type="evidence" value="ECO:0007669"/>
    <property type="project" value="TreeGrafter"/>
</dbReference>
<dbReference type="GO" id="GO:0005882">
    <property type="term" value="C:intermediate filament"/>
    <property type="evidence" value="ECO:0007669"/>
    <property type="project" value="UniProtKB-KW"/>
</dbReference>
<dbReference type="EMBL" id="CAJNOR010001179">
    <property type="protein sequence ID" value="CAF1092003.1"/>
    <property type="molecule type" value="Genomic_DNA"/>
</dbReference>
<dbReference type="SUPFAM" id="SSF74853">
    <property type="entry name" value="Lamin A/C globular tail domain"/>
    <property type="match status" value="1"/>
</dbReference>
<name>A0A814NL93_ADIRI</name>
<feature type="domain" description="IF rod" evidence="7">
    <location>
        <begin position="47"/>
        <end position="405"/>
    </location>
</feature>
<feature type="region of interest" description="Disordered" evidence="5">
    <location>
        <begin position="409"/>
        <end position="461"/>
    </location>
</feature>
<dbReference type="PROSITE" id="PS51841">
    <property type="entry name" value="LTD"/>
    <property type="match status" value="1"/>
</dbReference>
<evidence type="ECO:0000313" key="8">
    <source>
        <dbReference type="EMBL" id="CAF1092003.1"/>
    </source>
</evidence>
<dbReference type="Proteomes" id="UP000663828">
    <property type="component" value="Unassembled WGS sequence"/>
</dbReference>
<reference evidence="8" key="1">
    <citation type="submission" date="2021-02" db="EMBL/GenBank/DDBJ databases">
        <authorList>
            <person name="Nowell W R."/>
        </authorList>
    </citation>
    <scope>NUCLEOTIDE SEQUENCE</scope>
</reference>
<evidence type="ECO:0000256" key="3">
    <source>
        <dbReference type="RuleBase" id="RU000685"/>
    </source>
</evidence>
<gene>
    <name evidence="8" type="ORF">XAT740_LOCUS17889</name>
</gene>
<dbReference type="GO" id="GO:0005652">
    <property type="term" value="C:nuclear lamina"/>
    <property type="evidence" value="ECO:0007669"/>
    <property type="project" value="TreeGrafter"/>
</dbReference>
<dbReference type="Gene3D" id="1.20.5.1160">
    <property type="entry name" value="Vasodilator-stimulated phosphoprotein"/>
    <property type="match status" value="1"/>
</dbReference>
<keyword evidence="2 4" id="KW-0175">Coiled coil</keyword>
<evidence type="ECO:0000256" key="1">
    <source>
        <dbReference type="ARBA" id="ARBA00022754"/>
    </source>
</evidence>
<organism evidence="8 9">
    <name type="scientific">Adineta ricciae</name>
    <name type="common">Rotifer</name>
    <dbReference type="NCBI Taxonomy" id="249248"/>
    <lineage>
        <taxon>Eukaryota</taxon>
        <taxon>Metazoa</taxon>
        <taxon>Spiralia</taxon>
        <taxon>Gnathifera</taxon>
        <taxon>Rotifera</taxon>
        <taxon>Eurotatoria</taxon>
        <taxon>Bdelloidea</taxon>
        <taxon>Adinetida</taxon>
        <taxon>Adinetidae</taxon>
        <taxon>Adineta</taxon>
    </lineage>
</organism>
<comment type="caution">
    <text evidence="8">The sequence shown here is derived from an EMBL/GenBank/DDBJ whole genome shotgun (WGS) entry which is preliminary data.</text>
</comment>
<feature type="coiled-coil region" evidence="4">
    <location>
        <begin position="164"/>
        <end position="383"/>
    </location>
</feature>
<dbReference type="InterPro" id="IPR039008">
    <property type="entry name" value="IF_rod_dom"/>
</dbReference>
<keyword evidence="1 3" id="KW-0403">Intermediate filament</keyword>
<feature type="domain" description="LTD" evidence="6">
    <location>
        <begin position="449"/>
        <end position="569"/>
    </location>
</feature>
<evidence type="ECO:0000256" key="5">
    <source>
        <dbReference type="SAM" id="MobiDB-lite"/>
    </source>
</evidence>
<feature type="compositionally biased region" description="Low complexity" evidence="5">
    <location>
        <begin position="411"/>
        <end position="435"/>
    </location>
</feature>
<dbReference type="InterPro" id="IPR036415">
    <property type="entry name" value="Lamin_tail_dom_sf"/>
</dbReference>
<dbReference type="PROSITE" id="PS00226">
    <property type="entry name" value="IF_ROD_1"/>
    <property type="match status" value="1"/>
</dbReference>
<dbReference type="Gene3D" id="1.20.5.170">
    <property type="match status" value="1"/>
</dbReference>
<evidence type="ECO:0000313" key="9">
    <source>
        <dbReference type="Proteomes" id="UP000663828"/>
    </source>
</evidence>
<dbReference type="InterPro" id="IPR001322">
    <property type="entry name" value="Lamin_tail_dom"/>
</dbReference>
<comment type="similarity">
    <text evidence="3">Belongs to the intermediate filament family.</text>
</comment>
<dbReference type="GO" id="GO:0006998">
    <property type="term" value="P:nuclear envelope organization"/>
    <property type="evidence" value="ECO:0007669"/>
    <property type="project" value="TreeGrafter"/>
</dbReference>
<sequence>MADRSSDQTVIRRTIIERGIRSVNDNQPGGRAAVEAMRNFHHQHEEEKREMQELNTKFGAYLDRVKFLETQNRKLQAQLDDLKQKWGFDSGKVKEQYDQALVNLRKQIDDVTRDKALAELRAKRAEYDASLIKHQTDFANELVNLDRNRFTMLKQQLEGSGSELDALRGRYEDKKQEIERSKNEVKRLLEQLENLKNEFDSESMARVMIQNELQTLEEQLAFMKAIHEEERNELASLGTLPIDVSQFYRTELTRAIADIKNDFEALSQAQRRELEEYYKIKTEEIREQAAEQKRKIEEARRSGAVEVMDLTSLKSMLSENRDNYNSLQKEHSDLSNHLRQLEEDFERISGEHGRAQNERDRELAELRAQAEQREQAIAAVLENNVSLRFEINTYRRLLEVEEGHLQRVEGESLSSGGRGSSSYHYQGGSSVGGSSTARFDNQASDVSTKKMTVQKSARGPIAIDQVDPQGNFIVIENAGSTGKDQDMKGWSLRRKIDNKEDLVYKFPDNFVLKSRSRLRILSRNASKGSINEKETLVAEGVQTWGTGSNMITRLLDEKGDEKAVFNQRFQ</sequence>
<dbReference type="GO" id="GO:0051664">
    <property type="term" value="P:nuclear pore localization"/>
    <property type="evidence" value="ECO:0007669"/>
    <property type="project" value="TreeGrafter"/>
</dbReference>
<protein>
    <submittedName>
        <fullName evidence="8">Uncharacterized protein</fullName>
    </submittedName>
</protein>
<dbReference type="GO" id="GO:0007097">
    <property type="term" value="P:nuclear migration"/>
    <property type="evidence" value="ECO:0007669"/>
    <property type="project" value="TreeGrafter"/>
</dbReference>
<dbReference type="Pfam" id="PF00932">
    <property type="entry name" value="LTD"/>
    <property type="match status" value="1"/>
</dbReference>
<feature type="compositionally biased region" description="Polar residues" evidence="5">
    <location>
        <begin position="436"/>
        <end position="455"/>
    </location>
</feature>
<keyword evidence="9" id="KW-1185">Reference proteome</keyword>
<dbReference type="PANTHER" id="PTHR45721">
    <property type="entry name" value="LAMIN DM0-RELATED"/>
    <property type="match status" value="1"/>
</dbReference>
<feature type="coiled-coil region" evidence="4">
    <location>
        <begin position="37"/>
        <end position="121"/>
    </location>
</feature>
<accession>A0A814NL93</accession>
<dbReference type="SMART" id="SM01391">
    <property type="entry name" value="Filament"/>
    <property type="match status" value="1"/>
</dbReference>
<evidence type="ECO:0000259" key="6">
    <source>
        <dbReference type="PROSITE" id="PS51841"/>
    </source>
</evidence>
<dbReference type="InterPro" id="IPR018039">
    <property type="entry name" value="IF_conserved"/>
</dbReference>
<evidence type="ECO:0000256" key="4">
    <source>
        <dbReference type="SAM" id="Coils"/>
    </source>
</evidence>
<dbReference type="SUPFAM" id="SSF64593">
    <property type="entry name" value="Intermediate filament protein, coiled coil region"/>
    <property type="match status" value="2"/>
</dbReference>
<dbReference type="PANTHER" id="PTHR45721:SF12">
    <property type="entry name" value="INTERMEDIATE FILAMENT PROTEIN IFA-1"/>
    <property type="match status" value="1"/>
</dbReference>